<proteinExistence type="predicted"/>
<protein>
    <submittedName>
        <fullName evidence="1">Uncharacterized protein</fullName>
    </submittedName>
</protein>
<dbReference type="EMBL" id="CP060052">
    <property type="protein sequence ID" value="QNE04890.1"/>
    <property type="molecule type" value="Genomic_DNA"/>
</dbReference>
<organism evidence="1 2">
    <name type="scientific">Croceicoccus marinus</name>
    <dbReference type="NCBI Taxonomy" id="450378"/>
    <lineage>
        <taxon>Bacteria</taxon>
        <taxon>Pseudomonadati</taxon>
        <taxon>Pseudomonadota</taxon>
        <taxon>Alphaproteobacteria</taxon>
        <taxon>Sphingomonadales</taxon>
        <taxon>Erythrobacteraceae</taxon>
        <taxon>Croceicoccus</taxon>
    </lineage>
</organism>
<accession>A0A7G6VT25</accession>
<evidence type="ECO:0000313" key="2">
    <source>
        <dbReference type="Proteomes" id="UP000515297"/>
    </source>
</evidence>
<sequence length="77" mass="8779">MNHRVRHFCDWLERIDCVAHVADRPEFGFFADMSEDELIAAEQELVRRLAVAGTEQDVHCAFLAGAEVFQCVAQNDQ</sequence>
<reference evidence="1 2" key="1">
    <citation type="submission" date="2020-08" db="EMBL/GenBank/DDBJ databases">
        <authorList>
            <person name="Liu G."/>
            <person name="Sun C."/>
        </authorList>
    </citation>
    <scope>NUCLEOTIDE SEQUENCE [LARGE SCALE GENOMIC DNA]</scope>
    <source>
        <strain evidence="1 2">OT19</strain>
    </source>
</reference>
<dbReference type="AlphaFoldDB" id="A0A7G6VT25"/>
<gene>
    <name evidence="1" type="ORF">H4O24_13345</name>
</gene>
<dbReference type="Proteomes" id="UP000515297">
    <property type="component" value="Chromosome"/>
</dbReference>
<evidence type="ECO:0000313" key="1">
    <source>
        <dbReference type="EMBL" id="QNE04890.1"/>
    </source>
</evidence>
<dbReference type="RefSeq" id="WP_185884131.1">
    <property type="nucleotide sequence ID" value="NZ_CP060052.1"/>
</dbReference>
<name>A0A7G6VT25_9SPHN</name>